<evidence type="ECO:0000313" key="3">
    <source>
        <dbReference type="Proteomes" id="UP000479710"/>
    </source>
</evidence>
<sequence length="181" mass="20102">MANVAGVQPTAGVCLLVVAAAEGKTGFASTRPTSVRISAAPRATRPRRGFHSKRATLPPFSAAPWAMRCALEPPPLPEAPQPTRMSKMVEMVKKIWAEVKKNIFLWLLILFSVFIGVLAMKENPKVVWLVTVCEKAEKVHKFLSHFGPLLAGIVACFRYMFFDAFSLSFFRQIKVGNFIHD</sequence>
<proteinExistence type="predicted"/>
<reference evidence="2 3" key="1">
    <citation type="submission" date="2019-11" db="EMBL/GenBank/DDBJ databases">
        <title>Whole genome sequence of Oryza granulata.</title>
        <authorList>
            <person name="Li W."/>
        </authorList>
    </citation>
    <scope>NUCLEOTIDE SEQUENCE [LARGE SCALE GENOMIC DNA]</scope>
    <source>
        <strain evidence="3">cv. Menghai</strain>
        <tissue evidence="2">Leaf</tissue>
    </source>
</reference>
<name>A0A6G1EF50_9ORYZ</name>
<feature type="transmembrane region" description="Helical" evidence="1">
    <location>
        <begin position="103"/>
        <end position="120"/>
    </location>
</feature>
<gene>
    <name evidence="2" type="ORF">E2562_003427</name>
</gene>
<protein>
    <submittedName>
        <fullName evidence="2">Uncharacterized protein</fullName>
    </submittedName>
</protein>
<keyword evidence="3" id="KW-1185">Reference proteome</keyword>
<evidence type="ECO:0000313" key="2">
    <source>
        <dbReference type="EMBL" id="KAF0923216.1"/>
    </source>
</evidence>
<keyword evidence="1" id="KW-0472">Membrane</keyword>
<organism evidence="2 3">
    <name type="scientific">Oryza meyeriana var. granulata</name>
    <dbReference type="NCBI Taxonomy" id="110450"/>
    <lineage>
        <taxon>Eukaryota</taxon>
        <taxon>Viridiplantae</taxon>
        <taxon>Streptophyta</taxon>
        <taxon>Embryophyta</taxon>
        <taxon>Tracheophyta</taxon>
        <taxon>Spermatophyta</taxon>
        <taxon>Magnoliopsida</taxon>
        <taxon>Liliopsida</taxon>
        <taxon>Poales</taxon>
        <taxon>Poaceae</taxon>
        <taxon>BOP clade</taxon>
        <taxon>Oryzoideae</taxon>
        <taxon>Oryzeae</taxon>
        <taxon>Oryzinae</taxon>
        <taxon>Oryza</taxon>
        <taxon>Oryza meyeriana</taxon>
    </lineage>
</organism>
<accession>A0A6G1EF50</accession>
<dbReference type="AlphaFoldDB" id="A0A6G1EF50"/>
<evidence type="ECO:0000256" key="1">
    <source>
        <dbReference type="SAM" id="Phobius"/>
    </source>
</evidence>
<keyword evidence="1" id="KW-1133">Transmembrane helix</keyword>
<dbReference type="EMBL" id="SPHZ02000003">
    <property type="protein sequence ID" value="KAF0923216.1"/>
    <property type="molecule type" value="Genomic_DNA"/>
</dbReference>
<comment type="caution">
    <text evidence="2">The sequence shown here is derived from an EMBL/GenBank/DDBJ whole genome shotgun (WGS) entry which is preliminary data.</text>
</comment>
<dbReference type="Proteomes" id="UP000479710">
    <property type="component" value="Unassembled WGS sequence"/>
</dbReference>
<feature type="transmembrane region" description="Helical" evidence="1">
    <location>
        <begin position="149"/>
        <end position="170"/>
    </location>
</feature>
<keyword evidence="1" id="KW-0812">Transmembrane</keyword>